<reference evidence="1 2" key="1">
    <citation type="journal article" date="2011" name="Science">
        <title>The Selaginella genome identifies genetic changes associated with the evolution of vascular plants.</title>
        <authorList>
            <person name="Banks J.A."/>
            <person name="Nishiyama T."/>
            <person name="Hasebe M."/>
            <person name="Bowman J.L."/>
            <person name="Gribskov M."/>
            <person name="dePamphilis C."/>
            <person name="Albert V.A."/>
            <person name="Aono N."/>
            <person name="Aoyama T."/>
            <person name="Ambrose B.A."/>
            <person name="Ashton N.W."/>
            <person name="Axtell M.J."/>
            <person name="Barker E."/>
            <person name="Barker M.S."/>
            <person name="Bennetzen J.L."/>
            <person name="Bonawitz N.D."/>
            <person name="Chapple C."/>
            <person name="Cheng C."/>
            <person name="Correa L.G."/>
            <person name="Dacre M."/>
            <person name="DeBarry J."/>
            <person name="Dreyer I."/>
            <person name="Elias M."/>
            <person name="Engstrom E.M."/>
            <person name="Estelle M."/>
            <person name="Feng L."/>
            <person name="Finet C."/>
            <person name="Floyd S.K."/>
            <person name="Frommer W.B."/>
            <person name="Fujita T."/>
            <person name="Gramzow L."/>
            <person name="Gutensohn M."/>
            <person name="Harholt J."/>
            <person name="Hattori M."/>
            <person name="Heyl A."/>
            <person name="Hirai T."/>
            <person name="Hiwatashi Y."/>
            <person name="Ishikawa M."/>
            <person name="Iwata M."/>
            <person name="Karol K.G."/>
            <person name="Koehler B."/>
            <person name="Kolukisaoglu U."/>
            <person name="Kubo M."/>
            <person name="Kurata T."/>
            <person name="Lalonde S."/>
            <person name="Li K."/>
            <person name="Li Y."/>
            <person name="Litt A."/>
            <person name="Lyons E."/>
            <person name="Manning G."/>
            <person name="Maruyama T."/>
            <person name="Michael T.P."/>
            <person name="Mikami K."/>
            <person name="Miyazaki S."/>
            <person name="Morinaga S."/>
            <person name="Murata T."/>
            <person name="Mueller-Roeber B."/>
            <person name="Nelson D.R."/>
            <person name="Obara M."/>
            <person name="Oguri Y."/>
            <person name="Olmstead R.G."/>
            <person name="Onodera N."/>
            <person name="Petersen B.L."/>
            <person name="Pils B."/>
            <person name="Prigge M."/>
            <person name="Rensing S.A."/>
            <person name="Riano-Pachon D.M."/>
            <person name="Roberts A.W."/>
            <person name="Sato Y."/>
            <person name="Scheller H.V."/>
            <person name="Schulz B."/>
            <person name="Schulz C."/>
            <person name="Shakirov E.V."/>
            <person name="Shibagaki N."/>
            <person name="Shinohara N."/>
            <person name="Shippen D.E."/>
            <person name="Soerensen I."/>
            <person name="Sotooka R."/>
            <person name="Sugimoto N."/>
            <person name="Sugita M."/>
            <person name="Sumikawa N."/>
            <person name="Tanurdzic M."/>
            <person name="Theissen G."/>
            <person name="Ulvskov P."/>
            <person name="Wakazuki S."/>
            <person name="Weng J.K."/>
            <person name="Willats W.W."/>
            <person name="Wipf D."/>
            <person name="Wolf P.G."/>
            <person name="Yang L."/>
            <person name="Zimmer A.D."/>
            <person name="Zhu Q."/>
            <person name="Mitros T."/>
            <person name="Hellsten U."/>
            <person name="Loque D."/>
            <person name="Otillar R."/>
            <person name="Salamov A."/>
            <person name="Schmutz J."/>
            <person name="Shapiro H."/>
            <person name="Lindquist E."/>
            <person name="Lucas S."/>
            <person name="Rokhsar D."/>
            <person name="Grigoriev I.V."/>
        </authorList>
    </citation>
    <scope>NUCLEOTIDE SEQUENCE [LARGE SCALE GENOMIC DNA]</scope>
</reference>
<evidence type="ECO:0000313" key="2">
    <source>
        <dbReference type="Proteomes" id="UP000001514"/>
    </source>
</evidence>
<dbReference type="AlphaFoldDB" id="D8SPE7"/>
<dbReference type="Gramene" id="EFJ13654">
    <property type="protein sequence ID" value="EFJ13654"/>
    <property type="gene ID" value="SELMODRAFT_424289"/>
</dbReference>
<accession>D8SPE7</accession>
<dbReference type="KEGG" id="smo:SELMODRAFT_424289"/>
<gene>
    <name evidence="1" type="ORF">SELMODRAFT_424289</name>
</gene>
<organism evidence="2">
    <name type="scientific">Selaginella moellendorffii</name>
    <name type="common">Spikemoss</name>
    <dbReference type="NCBI Taxonomy" id="88036"/>
    <lineage>
        <taxon>Eukaryota</taxon>
        <taxon>Viridiplantae</taxon>
        <taxon>Streptophyta</taxon>
        <taxon>Embryophyta</taxon>
        <taxon>Tracheophyta</taxon>
        <taxon>Lycopodiopsida</taxon>
        <taxon>Selaginellales</taxon>
        <taxon>Selaginellaceae</taxon>
        <taxon>Selaginella</taxon>
    </lineage>
</organism>
<evidence type="ECO:0000313" key="1">
    <source>
        <dbReference type="EMBL" id="EFJ13654.1"/>
    </source>
</evidence>
<dbReference type="HOGENOM" id="CLU_1172374_0_0_1"/>
<proteinExistence type="predicted"/>
<dbReference type="InParanoid" id="D8SPE7"/>
<name>D8SPE7_SELML</name>
<dbReference type="Proteomes" id="UP000001514">
    <property type="component" value="Unassembled WGS sequence"/>
</dbReference>
<dbReference type="EMBL" id="GL377631">
    <property type="protein sequence ID" value="EFJ13654.1"/>
    <property type="molecule type" value="Genomic_DNA"/>
</dbReference>
<protein>
    <submittedName>
        <fullName evidence="1">Uncharacterized protein</fullName>
    </submittedName>
</protein>
<keyword evidence="2" id="KW-1185">Reference proteome</keyword>
<sequence length="237" mass="25966">MANDAALEVLDMISVFATQTRAEKLFRLLAEIELAFQGQVCSRVRQEVADAVDRSCLREGTENRNILPGDGGNGPDARWQVLKLRGSSLQTEHKKMPIYSSTHCMKPVVAIIASYPVTSLSCNFRILLPVTYSADVDRPNNGLRCKVKAPHQVRTSTIVCYEECTPVTDVIQARVLALSNVHNHRLVIQVEPFTISLVSVLSLSIVSVSVSPSNSAVPSLHSLHPTSPRGRRILEAA</sequence>